<protein>
    <submittedName>
        <fullName evidence="1">Uncharacterized protein</fullName>
    </submittedName>
</protein>
<dbReference type="Pfam" id="PF21835">
    <property type="entry name" value="YIEGIA_cap"/>
    <property type="match status" value="1"/>
</dbReference>
<name>A0A7X5BY21_9BACL</name>
<proteinExistence type="predicted"/>
<organism evidence="1 2">
    <name type="scientific">Paenibacillus sacheonensis</name>
    <dbReference type="NCBI Taxonomy" id="742054"/>
    <lineage>
        <taxon>Bacteria</taxon>
        <taxon>Bacillati</taxon>
        <taxon>Bacillota</taxon>
        <taxon>Bacilli</taxon>
        <taxon>Bacillales</taxon>
        <taxon>Paenibacillaceae</taxon>
        <taxon>Paenibacillus</taxon>
    </lineage>
</organism>
<dbReference type="EMBL" id="JAAAMU010000004">
    <property type="protein sequence ID" value="NBC69031.1"/>
    <property type="molecule type" value="Genomic_DNA"/>
</dbReference>
<dbReference type="OrthoDB" id="1955035at2"/>
<evidence type="ECO:0000313" key="1">
    <source>
        <dbReference type="EMBL" id="NBC69031.1"/>
    </source>
</evidence>
<keyword evidence="2" id="KW-1185">Reference proteome</keyword>
<comment type="caution">
    <text evidence="1">The sequence shown here is derived from an EMBL/GenBank/DDBJ whole genome shotgun (WGS) entry which is preliminary data.</text>
</comment>
<dbReference type="RefSeq" id="WP_161696480.1">
    <property type="nucleotide sequence ID" value="NZ_JAAAMU010000004.1"/>
</dbReference>
<gene>
    <name evidence="1" type="ORF">GT003_08520</name>
</gene>
<dbReference type="AlphaFoldDB" id="A0A7X5BY21"/>
<sequence>MAKIVAIVTNAHERVGGGAPIFVEPDTEKRESTAFLLEKILDAIAHDMKNGSFILVDHRQE</sequence>
<dbReference type="InterPro" id="IPR054055">
    <property type="entry name" value="YpzH"/>
</dbReference>
<dbReference type="Proteomes" id="UP000558113">
    <property type="component" value="Unassembled WGS sequence"/>
</dbReference>
<reference evidence="1 2" key="1">
    <citation type="submission" date="2020-01" db="EMBL/GenBank/DDBJ databases">
        <title>Paenibacillus soybeanensis sp. nov. isolated from the nodules of soybean (Glycine max(L.) Merr).</title>
        <authorList>
            <person name="Wang H."/>
        </authorList>
    </citation>
    <scope>NUCLEOTIDE SEQUENCE [LARGE SCALE GENOMIC DNA]</scope>
    <source>
        <strain evidence="1 2">DSM 23054</strain>
    </source>
</reference>
<accession>A0A7X5BY21</accession>
<evidence type="ECO:0000313" key="2">
    <source>
        <dbReference type="Proteomes" id="UP000558113"/>
    </source>
</evidence>